<proteinExistence type="predicted"/>
<dbReference type="Proteomes" id="UP000520011">
    <property type="component" value="Unassembled WGS sequence"/>
</dbReference>
<accession>A0A7W8INP3</accession>
<evidence type="ECO:0000256" key="1">
    <source>
        <dbReference type="SAM" id="Phobius"/>
    </source>
</evidence>
<organism evidence="2 3">
    <name type="scientific">Anoxybacteroides tepidamans</name>
    <dbReference type="NCBI Taxonomy" id="265948"/>
    <lineage>
        <taxon>Bacteria</taxon>
        <taxon>Bacillati</taxon>
        <taxon>Bacillota</taxon>
        <taxon>Bacilli</taxon>
        <taxon>Bacillales</taxon>
        <taxon>Anoxybacillaceae</taxon>
        <taxon>Anoxybacteroides</taxon>
    </lineage>
</organism>
<dbReference type="EMBL" id="JACHEP010000002">
    <property type="protein sequence ID" value="MBB5323930.1"/>
    <property type="molecule type" value="Genomic_DNA"/>
</dbReference>
<dbReference type="AlphaFoldDB" id="A0A7W8INP3"/>
<dbReference type="RefSeq" id="WP_183252147.1">
    <property type="nucleotide sequence ID" value="NZ_JACHEP010000002.1"/>
</dbReference>
<keyword evidence="1" id="KW-0472">Membrane</keyword>
<feature type="transmembrane region" description="Helical" evidence="1">
    <location>
        <begin position="12"/>
        <end position="33"/>
    </location>
</feature>
<keyword evidence="3" id="KW-1185">Reference proteome</keyword>
<gene>
    <name evidence="2" type="ORF">HNQ34_001022</name>
</gene>
<protein>
    <submittedName>
        <fullName evidence="2">Putative membrane protein YGL010W</fullName>
    </submittedName>
</protein>
<keyword evidence="1" id="KW-0812">Transmembrane</keyword>
<evidence type="ECO:0000313" key="3">
    <source>
        <dbReference type="Proteomes" id="UP000520011"/>
    </source>
</evidence>
<reference evidence="2 3" key="1">
    <citation type="submission" date="2020-08" db="EMBL/GenBank/DDBJ databases">
        <title>Genomic Encyclopedia of Type Strains, Phase IV (KMG-IV): sequencing the most valuable type-strain genomes for metagenomic binning, comparative biology and taxonomic classification.</title>
        <authorList>
            <person name="Goeker M."/>
        </authorList>
    </citation>
    <scope>NUCLEOTIDE SEQUENCE [LARGE SCALE GENOMIC DNA]</scope>
    <source>
        <strain evidence="2 3">DSM 16325</strain>
    </source>
</reference>
<comment type="caution">
    <text evidence="2">The sequence shown here is derived from an EMBL/GenBank/DDBJ whole genome shotgun (WGS) entry which is preliminary data.</text>
</comment>
<name>A0A7W8INP3_9BACL</name>
<keyword evidence="1" id="KW-1133">Transmembrane helix</keyword>
<evidence type="ECO:0000313" key="2">
    <source>
        <dbReference type="EMBL" id="MBB5323930.1"/>
    </source>
</evidence>
<sequence>MKTWGAAMNNEWIQTIKVFGIGVIVIGYIILFIGEYRELEQIKQTGGF</sequence>